<feature type="domain" description="DUF1648" evidence="2">
    <location>
        <begin position="13"/>
        <end position="61"/>
    </location>
</feature>
<organism evidence="3 4">
    <name type="scientific">Staphylococcus lugdunensis</name>
    <dbReference type="NCBI Taxonomy" id="28035"/>
    <lineage>
        <taxon>Bacteria</taxon>
        <taxon>Bacillati</taxon>
        <taxon>Bacillota</taxon>
        <taxon>Bacilli</taxon>
        <taxon>Bacillales</taxon>
        <taxon>Staphylococcaceae</taxon>
        <taxon>Staphylococcus</taxon>
    </lineage>
</organism>
<name>A0A4V6MZ82_STALU</name>
<evidence type="ECO:0000313" key="3">
    <source>
        <dbReference type="EMBL" id="TBW69640.1"/>
    </source>
</evidence>
<comment type="caution">
    <text evidence="3">The sequence shown here is derived from an EMBL/GenBank/DDBJ whole genome shotgun (WGS) entry which is preliminary data.</text>
</comment>
<evidence type="ECO:0000313" key="4">
    <source>
        <dbReference type="Proteomes" id="UP000293637"/>
    </source>
</evidence>
<proteinExistence type="predicted"/>
<evidence type="ECO:0000259" key="2">
    <source>
        <dbReference type="Pfam" id="PF07853"/>
    </source>
</evidence>
<feature type="transmembrane region" description="Helical" evidence="1">
    <location>
        <begin position="12"/>
        <end position="30"/>
    </location>
</feature>
<keyword evidence="1" id="KW-0472">Membrane</keyword>
<keyword evidence="1" id="KW-1133">Transmembrane helix</keyword>
<dbReference type="Proteomes" id="UP000293637">
    <property type="component" value="Unassembled WGS sequence"/>
</dbReference>
<protein>
    <submittedName>
        <fullName evidence="3">DUF1648 domain-containing protein</fullName>
    </submittedName>
</protein>
<sequence length="114" mass="13471">MKEKLKQSWFSLLVIAITIVTWLIALPFLPNDIPMQYNDVGKVTWRTNKFIAFFINIAIMLFCYIVLNDNIFFRNINQYQSDSKKLSNKLVSSVVQIFVYIIFLIIIFKSLRIL</sequence>
<gene>
    <name evidence="3" type="ORF">EQ812_12475</name>
</gene>
<dbReference type="Pfam" id="PF07853">
    <property type="entry name" value="DUF1648"/>
    <property type="match status" value="1"/>
</dbReference>
<feature type="transmembrane region" description="Helical" evidence="1">
    <location>
        <begin position="50"/>
        <end position="67"/>
    </location>
</feature>
<evidence type="ECO:0000256" key="1">
    <source>
        <dbReference type="SAM" id="Phobius"/>
    </source>
</evidence>
<dbReference type="AlphaFoldDB" id="A0A4V6MZ82"/>
<accession>A0A4V6MZ82</accession>
<keyword evidence="1" id="KW-0812">Transmembrane</keyword>
<feature type="transmembrane region" description="Helical" evidence="1">
    <location>
        <begin position="88"/>
        <end position="108"/>
    </location>
</feature>
<dbReference type="InterPro" id="IPR012867">
    <property type="entry name" value="DUF1648"/>
</dbReference>
<dbReference type="EMBL" id="SCHB01000034">
    <property type="protein sequence ID" value="TBW69640.1"/>
    <property type="molecule type" value="Genomic_DNA"/>
</dbReference>
<reference evidence="3 4" key="1">
    <citation type="journal article" date="2019" name="Sci. Transl. Med.">
        <title>Quorum sensing between bacterial species on the skin protects against epidermal injury in atopic dermatitis.</title>
        <authorList>
            <person name="Williams M.R."/>
        </authorList>
    </citation>
    <scope>NUCLEOTIDE SEQUENCE [LARGE SCALE GENOMIC DNA]</scope>
    <source>
        <strain evidence="3 4">E7</strain>
    </source>
</reference>
<dbReference type="RefSeq" id="WP_131513018.1">
    <property type="nucleotide sequence ID" value="NZ_SCHB01000034.1"/>
</dbReference>